<evidence type="ECO:0000313" key="7">
    <source>
        <dbReference type="EMBL" id="EEF31212.1"/>
    </source>
</evidence>
<feature type="signal peptide" evidence="6">
    <location>
        <begin position="1"/>
        <end position="27"/>
    </location>
</feature>
<dbReference type="AlphaFoldDB" id="B9SYV0"/>
<evidence type="ECO:0000256" key="3">
    <source>
        <dbReference type="ARBA" id="ARBA00022577"/>
    </source>
</evidence>
<dbReference type="PANTHER" id="PTHR33830">
    <property type="entry name" value="DEFENSIN-LIKE PROTEIN 184-RELATED"/>
    <property type="match status" value="1"/>
</dbReference>
<evidence type="ECO:0000256" key="1">
    <source>
        <dbReference type="ARBA" id="ARBA00006722"/>
    </source>
</evidence>
<dbReference type="EMBL" id="EQ974259">
    <property type="protein sequence ID" value="EEF31212.1"/>
    <property type="molecule type" value="Genomic_DNA"/>
</dbReference>
<evidence type="ECO:0000256" key="2">
    <source>
        <dbReference type="ARBA" id="ARBA00022529"/>
    </source>
</evidence>
<keyword evidence="2" id="KW-0929">Antimicrobial</keyword>
<organism evidence="7 8">
    <name type="scientific">Ricinus communis</name>
    <name type="common">Castor bean</name>
    <dbReference type="NCBI Taxonomy" id="3988"/>
    <lineage>
        <taxon>Eukaryota</taxon>
        <taxon>Viridiplantae</taxon>
        <taxon>Streptophyta</taxon>
        <taxon>Embryophyta</taxon>
        <taxon>Tracheophyta</taxon>
        <taxon>Spermatophyta</taxon>
        <taxon>Magnoliopsida</taxon>
        <taxon>eudicotyledons</taxon>
        <taxon>Gunneridae</taxon>
        <taxon>Pentapetalae</taxon>
        <taxon>rosids</taxon>
        <taxon>fabids</taxon>
        <taxon>Malpighiales</taxon>
        <taxon>Euphorbiaceae</taxon>
        <taxon>Acalyphoideae</taxon>
        <taxon>Acalypheae</taxon>
        <taxon>Ricinus</taxon>
    </lineage>
</organism>
<gene>
    <name evidence="7" type="ORF">RCOM_0041320</name>
</gene>
<accession>B9SYV0</accession>
<keyword evidence="8" id="KW-1185">Reference proteome</keyword>
<protein>
    <submittedName>
        <fullName evidence="7">Uncharacterized protein</fullName>
    </submittedName>
</protein>
<proteinExistence type="inferred from homology"/>
<comment type="similarity">
    <text evidence="1">Belongs to the DEFL family.</text>
</comment>
<dbReference type="InParanoid" id="B9SYV0"/>
<feature type="chain" id="PRO_5002891808" evidence="6">
    <location>
        <begin position="28"/>
        <end position="78"/>
    </location>
</feature>
<dbReference type="GO" id="GO:0031640">
    <property type="term" value="P:killing of cells of another organism"/>
    <property type="evidence" value="ECO:0007669"/>
    <property type="project" value="UniProtKB-KW"/>
</dbReference>
<evidence type="ECO:0000256" key="6">
    <source>
        <dbReference type="SAM" id="SignalP"/>
    </source>
</evidence>
<evidence type="ECO:0000256" key="5">
    <source>
        <dbReference type="ARBA" id="ARBA00023157"/>
    </source>
</evidence>
<dbReference type="PANTHER" id="PTHR33830:SF3">
    <property type="entry name" value="DEFENSIN-LIKE PROTEIN 127-RELATED"/>
    <property type="match status" value="1"/>
</dbReference>
<keyword evidence="6" id="KW-0732">Signal</keyword>
<sequence>MAIVSCKHFLLLLLIFAVELMAYKAEGAICRNILPRLPGSTNCDLETCTNLCKFLHQGVAECVDVFEKYTRCMCSWKC</sequence>
<evidence type="ECO:0000313" key="8">
    <source>
        <dbReference type="Proteomes" id="UP000008311"/>
    </source>
</evidence>
<keyword evidence="5" id="KW-1015">Disulfide bond</keyword>
<dbReference type="InterPro" id="IPR010851">
    <property type="entry name" value="DEFL"/>
</dbReference>
<dbReference type="Proteomes" id="UP000008311">
    <property type="component" value="Unassembled WGS sequence"/>
</dbReference>
<dbReference type="GO" id="GO:0050832">
    <property type="term" value="P:defense response to fungus"/>
    <property type="evidence" value="ECO:0007669"/>
    <property type="project" value="UniProtKB-KW"/>
</dbReference>
<keyword evidence="3" id="KW-0295">Fungicide</keyword>
<dbReference type="Pfam" id="PF07333">
    <property type="entry name" value="SLR1-BP"/>
    <property type="match status" value="1"/>
</dbReference>
<evidence type="ECO:0000256" key="4">
    <source>
        <dbReference type="ARBA" id="ARBA00022821"/>
    </source>
</evidence>
<name>B9SYV0_RICCO</name>
<keyword evidence="4" id="KW-0611">Plant defense</keyword>
<reference evidence="8" key="1">
    <citation type="journal article" date="2010" name="Nat. Biotechnol.">
        <title>Draft genome sequence of the oilseed species Ricinus communis.</title>
        <authorList>
            <person name="Chan A.P."/>
            <person name="Crabtree J."/>
            <person name="Zhao Q."/>
            <person name="Lorenzi H."/>
            <person name="Orvis J."/>
            <person name="Puiu D."/>
            <person name="Melake-Berhan A."/>
            <person name="Jones K.M."/>
            <person name="Redman J."/>
            <person name="Chen G."/>
            <person name="Cahoon E.B."/>
            <person name="Gedil M."/>
            <person name="Stanke M."/>
            <person name="Haas B.J."/>
            <person name="Wortman J.R."/>
            <person name="Fraser-Liggett C.M."/>
            <person name="Ravel J."/>
            <person name="Rabinowicz P.D."/>
        </authorList>
    </citation>
    <scope>NUCLEOTIDE SEQUENCE [LARGE SCALE GENOMIC DNA]</scope>
    <source>
        <strain evidence="8">cv. Hale</strain>
    </source>
</reference>